<evidence type="ECO:0000313" key="2">
    <source>
        <dbReference type="Proteomes" id="UP000266673"/>
    </source>
</evidence>
<name>A0A397UR09_9GLOM</name>
<dbReference type="AlphaFoldDB" id="A0A397UR09"/>
<gene>
    <name evidence="1" type="ORF">C2G38_2041648</name>
</gene>
<dbReference type="Proteomes" id="UP000266673">
    <property type="component" value="Unassembled WGS sequence"/>
</dbReference>
<accession>A0A397UR09</accession>
<sequence length="119" mass="13652">MTTIPTHIEKILAKLRAQIKKAKIEGTYHVSSQGIVYSLGDQAQILTIGSLQRETDSQMLRRKLDTFLDDLQQSGTSSRQPEVPFGNTLEEKLLMYVNIAIPHVLDRLRNYHIIFSWEL</sequence>
<reference evidence="1 2" key="1">
    <citation type="submission" date="2018-06" db="EMBL/GenBank/DDBJ databases">
        <title>Comparative genomics reveals the genomic features of Rhizophagus irregularis, R. cerebriforme, R. diaphanum and Gigaspora rosea, and their symbiotic lifestyle signature.</title>
        <authorList>
            <person name="Morin E."/>
            <person name="San Clemente H."/>
            <person name="Chen E.C.H."/>
            <person name="De La Providencia I."/>
            <person name="Hainaut M."/>
            <person name="Kuo A."/>
            <person name="Kohler A."/>
            <person name="Murat C."/>
            <person name="Tang N."/>
            <person name="Roy S."/>
            <person name="Loubradou J."/>
            <person name="Henrissat B."/>
            <person name="Grigoriev I.V."/>
            <person name="Corradi N."/>
            <person name="Roux C."/>
            <person name="Martin F.M."/>
        </authorList>
    </citation>
    <scope>NUCLEOTIDE SEQUENCE [LARGE SCALE GENOMIC DNA]</scope>
    <source>
        <strain evidence="1 2">DAOM 194757</strain>
    </source>
</reference>
<dbReference type="EMBL" id="QKWP01001002">
    <property type="protein sequence ID" value="RIB12654.1"/>
    <property type="molecule type" value="Genomic_DNA"/>
</dbReference>
<proteinExistence type="predicted"/>
<comment type="caution">
    <text evidence="1">The sequence shown here is derived from an EMBL/GenBank/DDBJ whole genome shotgun (WGS) entry which is preliminary data.</text>
</comment>
<evidence type="ECO:0000313" key="1">
    <source>
        <dbReference type="EMBL" id="RIB12654.1"/>
    </source>
</evidence>
<dbReference type="OrthoDB" id="2485579at2759"/>
<keyword evidence="2" id="KW-1185">Reference proteome</keyword>
<organism evidence="1 2">
    <name type="scientific">Gigaspora rosea</name>
    <dbReference type="NCBI Taxonomy" id="44941"/>
    <lineage>
        <taxon>Eukaryota</taxon>
        <taxon>Fungi</taxon>
        <taxon>Fungi incertae sedis</taxon>
        <taxon>Mucoromycota</taxon>
        <taxon>Glomeromycotina</taxon>
        <taxon>Glomeromycetes</taxon>
        <taxon>Diversisporales</taxon>
        <taxon>Gigasporaceae</taxon>
        <taxon>Gigaspora</taxon>
    </lineage>
</organism>
<protein>
    <submittedName>
        <fullName evidence="1">Uncharacterized protein</fullName>
    </submittedName>
</protein>